<evidence type="ECO:0000313" key="3">
    <source>
        <dbReference type="WBParaSite" id="L893_g22076.t1"/>
    </source>
</evidence>
<feature type="signal peptide" evidence="1">
    <location>
        <begin position="1"/>
        <end position="18"/>
    </location>
</feature>
<organism evidence="2 3">
    <name type="scientific">Steinernema glaseri</name>
    <dbReference type="NCBI Taxonomy" id="37863"/>
    <lineage>
        <taxon>Eukaryota</taxon>
        <taxon>Metazoa</taxon>
        <taxon>Ecdysozoa</taxon>
        <taxon>Nematoda</taxon>
        <taxon>Chromadorea</taxon>
        <taxon>Rhabditida</taxon>
        <taxon>Tylenchina</taxon>
        <taxon>Panagrolaimomorpha</taxon>
        <taxon>Strongyloidoidea</taxon>
        <taxon>Steinernematidae</taxon>
        <taxon>Steinernema</taxon>
    </lineage>
</organism>
<dbReference type="Proteomes" id="UP000095287">
    <property type="component" value="Unplaced"/>
</dbReference>
<name>A0A1I7Z249_9BILA</name>
<reference evidence="3" key="1">
    <citation type="submission" date="2016-11" db="UniProtKB">
        <authorList>
            <consortium name="WormBaseParasite"/>
        </authorList>
    </citation>
    <scope>IDENTIFICATION</scope>
</reference>
<accession>A0A1I7Z249</accession>
<dbReference type="WBParaSite" id="L893_g22076.t1">
    <property type="protein sequence ID" value="L893_g22076.t1"/>
    <property type="gene ID" value="L893_g22076"/>
</dbReference>
<protein>
    <submittedName>
        <fullName evidence="3">Cecropin-D</fullName>
    </submittedName>
</protein>
<proteinExistence type="predicted"/>
<evidence type="ECO:0000256" key="1">
    <source>
        <dbReference type="SAM" id="SignalP"/>
    </source>
</evidence>
<evidence type="ECO:0000313" key="2">
    <source>
        <dbReference type="Proteomes" id="UP000095287"/>
    </source>
</evidence>
<keyword evidence="1" id="KW-0732">Signal</keyword>
<dbReference type="AlphaFoldDB" id="A0A1I7Z249"/>
<keyword evidence="2" id="KW-1185">Reference proteome</keyword>
<sequence length="70" mass="7782">MKFFILVLCLLAVVSSSAVPPKEESWAKELSPLGQQQGERPYASAQVPLRAVRQKRGSITRLIEVFKKIG</sequence>
<feature type="chain" id="PRO_5009312877" evidence="1">
    <location>
        <begin position="19"/>
        <end position="70"/>
    </location>
</feature>